<evidence type="ECO:0000259" key="1">
    <source>
        <dbReference type="Pfam" id="PF13521"/>
    </source>
</evidence>
<dbReference type="RefSeq" id="WP_303542113.1">
    <property type="nucleotide sequence ID" value="NZ_JAUOTP010000004.1"/>
</dbReference>
<proteinExistence type="predicted"/>
<dbReference type="InterPro" id="IPR052735">
    <property type="entry name" value="NAD_biosynth-regulator"/>
</dbReference>
<reference evidence="2" key="1">
    <citation type="submission" date="2023-07" db="EMBL/GenBank/DDBJ databases">
        <authorList>
            <person name="Kim M."/>
        </authorList>
    </citation>
    <scope>NUCLEOTIDE SEQUENCE</scope>
    <source>
        <strain evidence="2">BIUV-7</strain>
    </source>
</reference>
<dbReference type="InterPro" id="IPR027417">
    <property type="entry name" value="P-loop_NTPase"/>
</dbReference>
<accession>A0ABT8Y8N4</accession>
<protein>
    <submittedName>
        <fullName evidence="2">AAA family ATPase</fullName>
    </submittedName>
</protein>
<dbReference type="Pfam" id="PF13521">
    <property type="entry name" value="AAA_28"/>
    <property type="match status" value="1"/>
</dbReference>
<dbReference type="Proteomes" id="UP001169764">
    <property type="component" value="Unassembled WGS sequence"/>
</dbReference>
<dbReference type="PANTHER" id="PTHR37512:SF1">
    <property type="entry name" value="NADR_TTD14 AAA DOMAIN-CONTAINING PROTEIN"/>
    <property type="match status" value="1"/>
</dbReference>
<feature type="domain" description="NadR/Ttd14 AAA" evidence="1">
    <location>
        <begin position="10"/>
        <end position="163"/>
    </location>
</feature>
<evidence type="ECO:0000313" key="3">
    <source>
        <dbReference type="Proteomes" id="UP001169764"/>
    </source>
</evidence>
<dbReference type="PANTHER" id="PTHR37512">
    <property type="entry name" value="TRIFUNCTIONAL NAD BIOSYNTHESIS/REGULATOR PROTEIN NADR"/>
    <property type="match status" value="1"/>
</dbReference>
<keyword evidence="3" id="KW-1185">Reference proteome</keyword>
<dbReference type="EMBL" id="JAUOTP010000004">
    <property type="protein sequence ID" value="MDO6414692.1"/>
    <property type="molecule type" value="Genomic_DNA"/>
</dbReference>
<sequence>MTDRFDAKTICLHGPESTGKSTLAPRLARHFDTIYLPEYGRTYCEAYGLELTMADLLSIGQTHAAMTRATLRQCNGRLILDTDPLMTAAWAEMLFERSDPWFATFDETADLYLLLDIDLPWVDDGTRFFGDPVRRQTFFDCSREQLERRGLPYAVISGAAEERFARSIAAIREAGLG</sequence>
<dbReference type="SUPFAM" id="SSF52540">
    <property type="entry name" value="P-loop containing nucleoside triphosphate hydrolases"/>
    <property type="match status" value="1"/>
</dbReference>
<organism evidence="2 3">
    <name type="scientific">Sphingomonas natans</name>
    <dbReference type="NCBI Taxonomy" id="3063330"/>
    <lineage>
        <taxon>Bacteria</taxon>
        <taxon>Pseudomonadati</taxon>
        <taxon>Pseudomonadota</taxon>
        <taxon>Alphaproteobacteria</taxon>
        <taxon>Sphingomonadales</taxon>
        <taxon>Sphingomonadaceae</taxon>
        <taxon>Sphingomonas</taxon>
    </lineage>
</organism>
<evidence type="ECO:0000313" key="2">
    <source>
        <dbReference type="EMBL" id="MDO6414692.1"/>
    </source>
</evidence>
<comment type="caution">
    <text evidence="2">The sequence shown here is derived from an EMBL/GenBank/DDBJ whole genome shotgun (WGS) entry which is preliminary data.</text>
</comment>
<gene>
    <name evidence="2" type="ORF">Q4F19_09900</name>
</gene>
<dbReference type="Gene3D" id="3.40.50.300">
    <property type="entry name" value="P-loop containing nucleotide triphosphate hydrolases"/>
    <property type="match status" value="1"/>
</dbReference>
<dbReference type="InterPro" id="IPR038727">
    <property type="entry name" value="NadR/Ttd14_AAA_dom"/>
</dbReference>
<name>A0ABT8Y8N4_9SPHN</name>